<name>A0A2P2MXH2_RHIMU</name>
<protein>
    <submittedName>
        <fullName evidence="1">Uncharacterized protein</fullName>
    </submittedName>
</protein>
<evidence type="ECO:0000313" key="1">
    <source>
        <dbReference type="EMBL" id="MBX34906.1"/>
    </source>
</evidence>
<reference evidence="1" key="1">
    <citation type="submission" date="2018-02" db="EMBL/GenBank/DDBJ databases">
        <title>Rhizophora mucronata_Transcriptome.</title>
        <authorList>
            <person name="Meera S.P."/>
            <person name="Sreeshan A."/>
            <person name="Augustine A."/>
        </authorList>
    </citation>
    <scope>NUCLEOTIDE SEQUENCE</scope>
    <source>
        <tissue evidence="1">Leaf</tissue>
    </source>
</reference>
<dbReference type="EMBL" id="GGEC01054422">
    <property type="protein sequence ID" value="MBX34906.1"/>
    <property type="molecule type" value="Transcribed_RNA"/>
</dbReference>
<proteinExistence type="predicted"/>
<sequence>MKEYGVAESWIKCYKISPWGGFSKTLSLRQNGEILILLRYGELGSYDPESLRISPLEIHGIPDTFFMDTYVDSLFLWRGMNRLLGDQRKVPAMQFPVEK</sequence>
<organism evidence="1">
    <name type="scientific">Rhizophora mucronata</name>
    <name type="common">Asiatic mangrove</name>
    <dbReference type="NCBI Taxonomy" id="61149"/>
    <lineage>
        <taxon>Eukaryota</taxon>
        <taxon>Viridiplantae</taxon>
        <taxon>Streptophyta</taxon>
        <taxon>Embryophyta</taxon>
        <taxon>Tracheophyta</taxon>
        <taxon>Spermatophyta</taxon>
        <taxon>Magnoliopsida</taxon>
        <taxon>eudicotyledons</taxon>
        <taxon>Gunneridae</taxon>
        <taxon>Pentapetalae</taxon>
        <taxon>rosids</taxon>
        <taxon>fabids</taxon>
        <taxon>Malpighiales</taxon>
        <taxon>Rhizophoraceae</taxon>
        <taxon>Rhizophora</taxon>
    </lineage>
</organism>
<dbReference type="AlphaFoldDB" id="A0A2P2MXH2"/>
<accession>A0A2P2MXH2</accession>